<reference evidence="7 8" key="1">
    <citation type="submission" date="2017-08" db="EMBL/GenBank/DDBJ databases">
        <title>Draft genome sequence of filamentous cyanobacterium Calothrix elsteri CCALA 953.</title>
        <authorList>
            <person name="Gagunashvili A.N."/>
            <person name="Elster J."/>
            <person name="Andresson O.S."/>
        </authorList>
    </citation>
    <scope>NUCLEOTIDE SEQUENCE [LARGE SCALE GENOMIC DNA]</scope>
    <source>
        <strain evidence="7 8">CCALA 953</strain>
    </source>
</reference>
<dbReference type="NCBIfam" id="TIGR02532">
    <property type="entry name" value="IV_pilin_GFxxxE"/>
    <property type="match status" value="1"/>
</dbReference>
<dbReference type="PRINTS" id="PR00813">
    <property type="entry name" value="BCTERIALGSPG"/>
</dbReference>
<dbReference type="PROSITE" id="PS00409">
    <property type="entry name" value="PROKAR_NTER_METHYL"/>
    <property type="match status" value="1"/>
</dbReference>
<keyword evidence="4 6" id="KW-1133">Transmembrane helix</keyword>
<evidence type="ECO:0000256" key="2">
    <source>
        <dbReference type="ARBA" id="ARBA00022481"/>
    </source>
</evidence>
<dbReference type="PANTHER" id="PTHR30093:SF44">
    <property type="entry name" value="TYPE II SECRETION SYSTEM CORE PROTEIN G"/>
    <property type="match status" value="1"/>
</dbReference>
<dbReference type="GO" id="GO:0016020">
    <property type="term" value="C:membrane"/>
    <property type="evidence" value="ECO:0007669"/>
    <property type="project" value="UniProtKB-SubCell"/>
</dbReference>
<evidence type="ECO:0000256" key="4">
    <source>
        <dbReference type="ARBA" id="ARBA00022989"/>
    </source>
</evidence>
<dbReference type="InterPro" id="IPR000983">
    <property type="entry name" value="Bac_GSPG_pilin"/>
</dbReference>
<name>A0A2A2TKG9_9CYAN</name>
<keyword evidence="8" id="KW-1185">Reference proteome</keyword>
<dbReference type="GO" id="GO:0015628">
    <property type="term" value="P:protein secretion by the type II secretion system"/>
    <property type="evidence" value="ECO:0007669"/>
    <property type="project" value="InterPro"/>
</dbReference>
<accession>A0A2A2TKG9</accession>
<dbReference type="OrthoDB" id="467711at2"/>
<dbReference type="AlphaFoldDB" id="A0A2A2TKG9"/>
<evidence type="ECO:0000256" key="5">
    <source>
        <dbReference type="ARBA" id="ARBA00023136"/>
    </source>
</evidence>
<keyword evidence="2" id="KW-0488">Methylation</keyword>
<dbReference type="SUPFAM" id="SSF54523">
    <property type="entry name" value="Pili subunits"/>
    <property type="match status" value="1"/>
</dbReference>
<protein>
    <submittedName>
        <fullName evidence="7">General secretion pathway protein GspH</fullName>
    </submittedName>
</protein>
<dbReference type="RefSeq" id="WP_095721531.1">
    <property type="nucleotide sequence ID" value="NZ_NTFS01000082.1"/>
</dbReference>
<evidence type="ECO:0000256" key="6">
    <source>
        <dbReference type="SAM" id="Phobius"/>
    </source>
</evidence>
<evidence type="ECO:0000313" key="8">
    <source>
        <dbReference type="Proteomes" id="UP000218238"/>
    </source>
</evidence>
<sequence length="191" mass="19263">MKNELKAKFLQHILSKKKGDEGFTLIELLVVIIIIGILSAIALPSFLNQANKAKQSEAKTYIGSMNRAQQAYFAENGGFVGSTAGDMGKLGLGVNTSTANYTYKIAGGGGTVTLVTNQAQPQKSAIKAYIGGVALGTIAATSEATTLATLCEAISAKGITGAATGTEVTTAGTAAAPAPACGAATAYKVVS</sequence>
<dbReference type="PANTHER" id="PTHR30093">
    <property type="entry name" value="GENERAL SECRETION PATHWAY PROTEIN G"/>
    <property type="match status" value="1"/>
</dbReference>
<comment type="subcellular location">
    <subcellularLocation>
        <location evidence="1">Membrane</location>
        <topology evidence="1">Single-pass membrane protein</topology>
    </subcellularLocation>
</comment>
<dbReference type="GO" id="GO:0015627">
    <property type="term" value="C:type II protein secretion system complex"/>
    <property type="evidence" value="ECO:0007669"/>
    <property type="project" value="InterPro"/>
</dbReference>
<dbReference type="Pfam" id="PF16734">
    <property type="entry name" value="Pilin_GH"/>
    <property type="match status" value="1"/>
</dbReference>
<evidence type="ECO:0000313" key="7">
    <source>
        <dbReference type="EMBL" id="PAX56963.1"/>
    </source>
</evidence>
<dbReference type="InterPro" id="IPR012902">
    <property type="entry name" value="N_methyl_site"/>
</dbReference>
<proteinExistence type="predicted"/>
<comment type="caution">
    <text evidence="7">The sequence shown here is derived from an EMBL/GenBank/DDBJ whole genome shotgun (WGS) entry which is preliminary data.</text>
</comment>
<keyword evidence="3 6" id="KW-0812">Transmembrane</keyword>
<keyword evidence="5 6" id="KW-0472">Membrane</keyword>
<feature type="transmembrane region" description="Helical" evidence="6">
    <location>
        <begin position="21"/>
        <end position="47"/>
    </location>
</feature>
<dbReference type="Gene3D" id="3.30.700.10">
    <property type="entry name" value="Glycoprotein, Type 4 Pilin"/>
    <property type="match status" value="1"/>
</dbReference>
<evidence type="ECO:0000256" key="1">
    <source>
        <dbReference type="ARBA" id="ARBA00004167"/>
    </source>
</evidence>
<evidence type="ECO:0000256" key="3">
    <source>
        <dbReference type="ARBA" id="ARBA00022692"/>
    </source>
</evidence>
<dbReference type="InterPro" id="IPR045584">
    <property type="entry name" value="Pilin-like"/>
</dbReference>
<dbReference type="Pfam" id="PF07963">
    <property type="entry name" value="N_methyl"/>
    <property type="match status" value="1"/>
</dbReference>
<dbReference type="InterPro" id="IPR031975">
    <property type="entry name" value="Pilin_GH"/>
</dbReference>
<dbReference type="EMBL" id="NTFS01000082">
    <property type="protein sequence ID" value="PAX56963.1"/>
    <property type="molecule type" value="Genomic_DNA"/>
</dbReference>
<gene>
    <name evidence="7" type="ORF">CK510_09860</name>
</gene>
<dbReference type="Proteomes" id="UP000218238">
    <property type="component" value="Unassembled WGS sequence"/>
</dbReference>
<organism evidence="7 8">
    <name type="scientific">Brunnivagina elsteri CCALA 953</name>
    <dbReference type="NCBI Taxonomy" id="987040"/>
    <lineage>
        <taxon>Bacteria</taxon>
        <taxon>Bacillati</taxon>
        <taxon>Cyanobacteriota</taxon>
        <taxon>Cyanophyceae</taxon>
        <taxon>Nostocales</taxon>
        <taxon>Calotrichaceae</taxon>
        <taxon>Brunnivagina</taxon>
    </lineage>
</organism>